<evidence type="ECO:0000259" key="4">
    <source>
        <dbReference type="Pfam" id="PF18962"/>
    </source>
</evidence>
<evidence type="ECO:0000256" key="1">
    <source>
        <dbReference type="ARBA" id="ARBA00022729"/>
    </source>
</evidence>
<evidence type="ECO:0000256" key="3">
    <source>
        <dbReference type="SAM" id="SignalP"/>
    </source>
</evidence>
<dbReference type="InterPro" id="IPR035986">
    <property type="entry name" value="PKD_dom_sf"/>
</dbReference>
<proteinExistence type="predicted"/>
<feature type="signal peptide" evidence="3">
    <location>
        <begin position="1"/>
        <end position="20"/>
    </location>
</feature>
<evidence type="ECO:0000256" key="2">
    <source>
        <dbReference type="SAM" id="MobiDB-lite"/>
    </source>
</evidence>
<gene>
    <name evidence="5" type="ORF">HNV10_11720</name>
</gene>
<accession>A0ABX2E7B3</accession>
<keyword evidence="1 3" id="KW-0732">Signal</keyword>
<name>A0ABX2E7B3_9FLAO</name>
<dbReference type="InterPro" id="IPR013783">
    <property type="entry name" value="Ig-like_fold"/>
</dbReference>
<feature type="chain" id="PRO_5046285493" evidence="3">
    <location>
        <begin position="21"/>
        <end position="588"/>
    </location>
</feature>
<dbReference type="InterPro" id="IPR026444">
    <property type="entry name" value="Secre_tail"/>
</dbReference>
<dbReference type="EMBL" id="JABRWQ010000005">
    <property type="protein sequence ID" value="NRD23916.1"/>
    <property type="molecule type" value="Genomic_DNA"/>
</dbReference>
<keyword evidence="6" id="KW-1185">Reference proteome</keyword>
<feature type="domain" description="Secretion system C-terminal sorting" evidence="4">
    <location>
        <begin position="514"/>
        <end position="587"/>
    </location>
</feature>
<dbReference type="Gene3D" id="2.60.40.10">
    <property type="entry name" value="Immunoglobulins"/>
    <property type="match status" value="1"/>
</dbReference>
<organism evidence="5 6">
    <name type="scientific">Winogradskyella litoriviva</name>
    <dbReference type="NCBI Taxonomy" id="1220182"/>
    <lineage>
        <taxon>Bacteria</taxon>
        <taxon>Pseudomonadati</taxon>
        <taxon>Bacteroidota</taxon>
        <taxon>Flavobacteriia</taxon>
        <taxon>Flavobacteriales</taxon>
        <taxon>Flavobacteriaceae</taxon>
        <taxon>Winogradskyella</taxon>
    </lineage>
</organism>
<evidence type="ECO:0000313" key="5">
    <source>
        <dbReference type="EMBL" id="NRD23916.1"/>
    </source>
</evidence>
<comment type="caution">
    <text evidence="5">The sequence shown here is derived from an EMBL/GenBank/DDBJ whole genome shotgun (WGS) entry which is preliminary data.</text>
</comment>
<feature type="compositionally biased region" description="Acidic residues" evidence="2">
    <location>
        <begin position="389"/>
        <end position="414"/>
    </location>
</feature>
<feature type="region of interest" description="Disordered" evidence="2">
    <location>
        <begin position="389"/>
        <end position="425"/>
    </location>
</feature>
<sequence>MKQKLLFFFLFVFSITTMFAQVANQPSDLVICDNDNDGFALFDLTVLDAQVLGSQSGIDYTITYHETQTEAITGANPIASPYGNVVSGYQTIHIRVEENETQNTALTTVNLIVNPVPIPTQTTPLELCDDDNDEIATFDLTINDNQITAGNADWSVSYYESQMDAEMQLNNILTPTSYDNTYSPQTLYVAVTDVNTGCVGFTTLTLYVLPNPSGAMGIPSDLEQCDYNNNVTAEFDLTINEGVINPSGEPFNITYFLSEADASANTGVLATPDNFINTTNPQTIYVRVEALNGCYALTYFDIYVNPLPYLDFESDYSFCLGDTLVLDTELSTSEYAFQWTHNGNLIPDETQASLTVSEPGFYYVTVIAFSGCGTVSTMINVEEVVCTDSDDDGVIDSDEDINGNGNLEDDDTDNDNIPNYLDDDDDGDGVDTLIEINIVLGRNVSHVFVDTDNDLIENYLDDDDDGDNVLTIDEDYNNNGDPTDDDTNSNNIPDYLEPSVALSVASFNVYKFSIFPNPAQDEVTFQFSNSNSENGLINIYNIQGKVILKGIKLEHQSSTLDISNLESGLYFVELTLGNTKTIEKLMVN</sequence>
<dbReference type="SUPFAM" id="SSF49299">
    <property type="entry name" value="PKD domain"/>
    <property type="match status" value="1"/>
</dbReference>
<reference evidence="5 6" key="1">
    <citation type="journal article" date="2015" name="Int. J. Syst. Evol. Microbiol.">
        <title>Winogradskyella litoriviva sp. nov., isolated from coastal seawater.</title>
        <authorList>
            <person name="Nedashkovskaya O.I."/>
            <person name="Kukhlevskiy A.D."/>
            <person name="Zhukova N.V."/>
            <person name="Kim S.J."/>
            <person name="Rhee S.K."/>
            <person name="Mikhailov V.V."/>
        </authorList>
    </citation>
    <scope>NUCLEOTIDE SEQUENCE [LARGE SCALE GENOMIC DNA]</scope>
    <source>
        <strain evidence="5 6">KMM6491</strain>
    </source>
</reference>
<evidence type="ECO:0000313" key="6">
    <source>
        <dbReference type="Proteomes" id="UP000805085"/>
    </source>
</evidence>
<dbReference type="Proteomes" id="UP000805085">
    <property type="component" value="Unassembled WGS sequence"/>
</dbReference>
<dbReference type="RefSeq" id="WP_173301576.1">
    <property type="nucleotide sequence ID" value="NZ_JABRWQ010000005.1"/>
</dbReference>
<feature type="region of interest" description="Disordered" evidence="2">
    <location>
        <begin position="473"/>
        <end position="492"/>
    </location>
</feature>
<protein>
    <submittedName>
        <fullName evidence="5">T9SS type A sorting domain-containing protein</fullName>
    </submittedName>
</protein>
<dbReference type="NCBIfam" id="TIGR04183">
    <property type="entry name" value="Por_Secre_tail"/>
    <property type="match status" value="1"/>
</dbReference>
<dbReference type="Pfam" id="PF18962">
    <property type="entry name" value="Por_Secre_tail"/>
    <property type="match status" value="1"/>
</dbReference>
<feature type="compositionally biased region" description="Acidic residues" evidence="2">
    <location>
        <begin position="473"/>
        <end position="487"/>
    </location>
</feature>